<dbReference type="SUPFAM" id="SSF50156">
    <property type="entry name" value="PDZ domain-like"/>
    <property type="match status" value="1"/>
</dbReference>
<dbReference type="eggNOG" id="KOG3938">
    <property type="taxonomic scope" value="Eukaryota"/>
</dbReference>
<evidence type="ECO:0000313" key="4">
    <source>
        <dbReference type="EMBL" id="KJE88656.1"/>
    </source>
</evidence>
<name>A0A0D2U0D0_CAPO3</name>
<reference evidence="5" key="1">
    <citation type="submission" date="2011-02" db="EMBL/GenBank/DDBJ databases">
        <title>The Genome Sequence of Capsaspora owczarzaki ATCC 30864.</title>
        <authorList>
            <person name="Russ C."/>
            <person name="Cuomo C."/>
            <person name="Burger G."/>
            <person name="Gray M.W."/>
            <person name="Holland P.W.H."/>
            <person name="King N."/>
            <person name="Lang F.B.F."/>
            <person name="Roger A.J."/>
            <person name="Ruiz-Trillo I."/>
            <person name="Young S.K."/>
            <person name="Zeng Q."/>
            <person name="Gargeya S."/>
            <person name="Alvarado L."/>
            <person name="Berlin A."/>
            <person name="Chapman S.B."/>
            <person name="Chen Z."/>
            <person name="Freedman E."/>
            <person name="Gellesch M."/>
            <person name="Goldberg J."/>
            <person name="Griggs A."/>
            <person name="Gujja S."/>
            <person name="Heilman E."/>
            <person name="Heiman D."/>
            <person name="Howarth C."/>
            <person name="Mehta T."/>
            <person name="Neiman D."/>
            <person name="Pearson M."/>
            <person name="Roberts A."/>
            <person name="Saif S."/>
            <person name="Shea T."/>
            <person name="Shenoy N."/>
            <person name="Sisk P."/>
            <person name="Stolte C."/>
            <person name="Sykes S."/>
            <person name="White J."/>
            <person name="Yandava C."/>
            <person name="Haas B."/>
            <person name="Nusbaum C."/>
            <person name="Birren B."/>
        </authorList>
    </citation>
    <scope>NUCLEOTIDE SEQUENCE</scope>
    <source>
        <strain evidence="5">ATCC 30864</strain>
    </source>
</reference>
<dbReference type="InterPro" id="IPR056814">
    <property type="entry name" value="GIPC1-3_GH1"/>
</dbReference>
<dbReference type="InterPro" id="IPR017379">
    <property type="entry name" value="GIPC1/2/3"/>
</dbReference>
<dbReference type="EMBL" id="KE346360">
    <property type="protein sequence ID" value="KJE88656.1"/>
    <property type="molecule type" value="Genomic_DNA"/>
</dbReference>
<evidence type="ECO:0000259" key="3">
    <source>
        <dbReference type="PROSITE" id="PS50106"/>
    </source>
</evidence>
<feature type="domain" description="PDZ" evidence="3">
    <location>
        <begin position="100"/>
        <end position="167"/>
    </location>
</feature>
<organism evidence="4 5">
    <name type="scientific">Capsaspora owczarzaki (strain ATCC 30864)</name>
    <dbReference type="NCBI Taxonomy" id="595528"/>
    <lineage>
        <taxon>Eukaryota</taxon>
        <taxon>Filasterea</taxon>
        <taxon>Capsaspora</taxon>
    </lineage>
</organism>
<evidence type="ECO:0000256" key="2">
    <source>
        <dbReference type="SAM" id="MobiDB-lite"/>
    </source>
</evidence>
<dbReference type="RefSeq" id="XP_004365136.1">
    <property type="nucleotide sequence ID" value="XM_004365079.2"/>
</dbReference>
<accession>A0A0D2U0D0</accession>
<dbReference type="SMART" id="SM00228">
    <property type="entry name" value="PDZ"/>
    <property type="match status" value="1"/>
</dbReference>
<dbReference type="InParanoid" id="A0A0D2U0D0"/>
<dbReference type="PhylomeDB" id="A0A0D2U0D0"/>
<evidence type="ECO:0000313" key="5">
    <source>
        <dbReference type="Proteomes" id="UP000008743"/>
    </source>
</evidence>
<dbReference type="STRING" id="595528.A0A0D2U0D0"/>
<gene>
    <name evidence="4" type="ORF">CAOG_000265</name>
</gene>
<keyword evidence="5" id="KW-1185">Reference proteome</keyword>
<dbReference type="InterPro" id="IPR036034">
    <property type="entry name" value="PDZ_sf"/>
</dbReference>
<dbReference type="PANTHER" id="PTHR12259">
    <property type="entry name" value="RGS-GAIP INTERACTING PROTEIN GIPC"/>
    <property type="match status" value="1"/>
</dbReference>
<dbReference type="PROSITE" id="PS50106">
    <property type="entry name" value="PDZ"/>
    <property type="match status" value="1"/>
</dbReference>
<dbReference type="CDD" id="cd21180">
    <property type="entry name" value="GH2_GIPC"/>
    <property type="match status" value="1"/>
</dbReference>
<comment type="similarity">
    <text evidence="1">Belongs to the GIPC family.</text>
</comment>
<dbReference type="Gene3D" id="2.30.42.10">
    <property type="match status" value="1"/>
</dbReference>
<protein>
    <submittedName>
        <fullName evidence="4">Tax interaction protein 2</fullName>
    </submittedName>
</protein>
<dbReference type="CDD" id="cd06707">
    <property type="entry name" value="PDZ_GIPC"/>
    <property type="match status" value="1"/>
</dbReference>
<proteinExistence type="inferred from homology"/>
<dbReference type="Pfam" id="PF00595">
    <property type="entry name" value="PDZ"/>
    <property type="match status" value="1"/>
</dbReference>
<dbReference type="InterPro" id="IPR001478">
    <property type="entry name" value="PDZ"/>
</dbReference>
<sequence length="301" mass="31902">MPIFGKNEGAAAPAAAAKPGQRVEFSFSTQLAHGSATKKISNFSNVKEMYQAISTAFSVPFGDIVFCTLNTPKIDMNRLLGGQIVFDDFIFAHLRGETKVAEVEKTSSTLGLSITDNGAGSAFIKRIYPDSILAKIPQVSVGDLIEEINGVSMLNKRHSDVANTLKEVPVGSKFVLKLAAVKRQGGDEKHATPAAAAAAAAAAPAVKPPAEEKPAAPSTQNFSDANNSAAIATKVEDLLESFMGIRDGDLASEMISLADGLENKEQFIDLVQENLGAFEFPDEFSLDVWDVIHGGEAALFT</sequence>
<dbReference type="OrthoDB" id="6509831at2759"/>
<evidence type="ECO:0000256" key="1">
    <source>
        <dbReference type="ARBA" id="ARBA00009011"/>
    </source>
</evidence>
<dbReference type="AlphaFoldDB" id="A0A0D2U0D0"/>
<dbReference type="Pfam" id="PF25082">
    <property type="entry name" value="GIPC1_GH2"/>
    <property type="match status" value="1"/>
</dbReference>
<dbReference type="PANTHER" id="PTHR12259:SF1">
    <property type="entry name" value="GH21964P"/>
    <property type="match status" value="1"/>
</dbReference>
<dbReference type="OMA" id="VGWRHYE"/>
<dbReference type="Proteomes" id="UP000008743">
    <property type="component" value="Unassembled WGS sequence"/>
</dbReference>
<feature type="region of interest" description="Disordered" evidence="2">
    <location>
        <begin position="200"/>
        <end position="224"/>
    </location>
</feature>
<dbReference type="Pfam" id="PF25083">
    <property type="entry name" value="GIPC1_GH1"/>
    <property type="match status" value="1"/>
</dbReference>
<dbReference type="InterPro" id="IPR055349">
    <property type="entry name" value="GH2_GIPC"/>
</dbReference>